<comment type="function">
    <text evidence="6">Forms part of the ribosomal stalk which helps the ribosome interact with GTP-bound translation factors.</text>
</comment>
<reference evidence="12" key="3">
    <citation type="submission" date="2016-05" db="EMBL/GenBank/DDBJ databases">
        <authorList>
            <person name="Lavstsen T."/>
            <person name="Jespersen J.S."/>
        </authorList>
    </citation>
    <scope>NUCLEOTIDE SEQUENCE [LARGE SCALE GENOMIC DNA]</scope>
    <source>
        <strain evidence="12">U25</strain>
    </source>
</reference>
<dbReference type="InterPro" id="IPR000911">
    <property type="entry name" value="Ribosomal_uL11"/>
</dbReference>
<evidence type="ECO:0000256" key="8">
    <source>
        <dbReference type="SAM" id="MobiDB-lite"/>
    </source>
</evidence>
<dbReference type="InterPro" id="IPR020783">
    <property type="entry name" value="Ribosomal_uL11_C"/>
</dbReference>
<sequence length="161" mass="16827">MGDKQSISAQVTGGEASAGPPLGPALGPLGVNIMEVINKINEKTGDFKGMKVPVTVSVDTDTKEWDIEVGIPSASALILKEANITKGTGTAGTEWVADIGMDAVVKVANVKLETSYASEIKSVAKQIIGTCQCLGIKVEGKTPKEITVEVNDGKWDEKLTN</sequence>
<dbReference type="SUPFAM" id="SSF54747">
    <property type="entry name" value="Ribosomal L11/L12e N-terminal domain"/>
    <property type="match status" value="1"/>
</dbReference>
<dbReference type="PANTHER" id="PTHR11661">
    <property type="entry name" value="60S RIBOSOMAL PROTEIN L12"/>
    <property type="match status" value="1"/>
</dbReference>
<accession>A0A0A7UZQ1</accession>
<evidence type="ECO:0000313" key="11">
    <source>
        <dbReference type="EMBL" id="AJA92274.1"/>
    </source>
</evidence>
<dbReference type="NCBIfam" id="NF002232">
    <property type="entry name" value="PRK01143.1"/>
    <property type="match status" value="1"/>
</dbReference>
<dbReference type="GO" id="GO:0006412">
    <property type="term" value="P:translation"/>
    <property type="evidence" value="ECO:0007669"/>
    <property type="project" value="UniProtKB-UniRule"/>
</dbReference>
<evidence type="ECO:0000256" key="2">
    <source>
        <dbReference type="ARBA" id="ARBA00022730"/>
    </source>
</evidence>
<dbReference type="SUPFAM" id="SSF46906">
    <property type="entry name" value="Ribosomal protein L11, C-terminal domain"/>
    <property type="match status" value="1"/>
</dbReference>
<feature type="compositionally biased region" description="Polar residues" evidence="8">
    <location>
        <begin position="1"/>
        <end position="11"/>
    </location>
</feature>
<dbReference type="Pfam" id="PF00298">
    <property type="entry name" value="Ribosomal_L11"/>
    <property type="match status" value="1"/>
</dbReference>
<dbReference type="GO" id="GO:0015934">
    <property type="term" value="C:large ribosomal subunit"/>
    <property type="evidence" value="ECO:0007669"/>
    <property type="project" value="TreeGrafter"/>
</dbReference>
<dbReference type="GeneID" id="24817013"/>
<evidence type="ECO:0000313" key="12">
    <source>
        <dbReference type="EMBL" id="PTL88329.1"/>
    </source>
</evidence>
<dbReference type="Proteomes" id="UP000030944">
    <property type="component" value="Chromosome"/>
</dbReference>
<keyword evidence="5 6" id="KW-0687">Ribonucleoprotein</keyword>
<comment type="subunit">
    <text evidence="6">Part of the ribosomal stalk of the 50S ribosomal subunit. Interacts with L10 and the large rRNA to form the base of the stalk. L10 forms an elongated spine to which L12 dimers bind in a sequential fashion forming a multimeric L10(L12)X complex.</text>
</comment>
<comment type="similarity">
    <text evidence="1 6 7">Belongs to the universal ribosomal protein uL11 family.</text>
</comment>
<dbReference type="KEGG" id="nbv:T478_1132"/>
<dbReference type="PANTHER" id="PTHR11661:SF1">
    <property type="entry name" value="LARGE RIBOSOMAL SUBUNIT PROTEIN UL11M"/>
    <property type="match status" value="1"/>
</dbReference>
<feature type="region of interest" description="Disordered" evidence="8">
    <location>
        <begin position="1"/>
        <end position="23"/>
    </location>
</feature>
<evidence type="ECO:0000256" key="7">
    <source>
        <dbReference type="RuleBase" id="RU003978"/>
    </source>
</evidence>
<evidence type="ECO:0000256" key="4">
    <source>
        <dbReference type="ARBA" id="ARBA00022980"/>
    </source>
</evidence>
<dbReference type="GO" id="GO:0003735">
    <property type="term" value="F:structural constituent of ribosome"/>
    <property type="evidence" value="ECO:0007669"/>
    <property type="project" value="InterPro"/>
</dbReference>
<dbReference type="EMBL" id="CP007026">
    <property type="protein sequence ID" value="AJA92274.1"/>
    <property type="molecule type" value="Genomic_DNA"/>
</dbReference>
<keyword evidence="3 6" id="KW-0694">RNA-binding</keyword>
<dbReference type="STRING" id="1410606.T478_1132"/>
<gene>
    <name evidence="6" type="primary">rpl11</name>
    <name evidence="12" type="ORF">A7X95_03485</name>
    <name evidence="11" type="ORF">T478_1132</name>
</gene>
<dbReference type="Gene3D" id="3.30.1550.10">
    <property type="entry name" value="Ribosomal protein L11/L12, N-terminal domain"/>
    <property type="match status" value="1"/>
</dbReference>
<organism evidence="11 13">
    <name type="scientific">Candidatus Nitrosopelagicus brevis</name>
    <dbReference type="NCBI Taxonomy" id="1410606"/>
    <lineage>
        <taxon>Archaea</taxon>
        <taxon>Nitrososphaerota</taxon>
    </lineage>
</organism>
<evidence type="ECO:0000256" key="5">
    <source>
        <dbReference type="ARBA" id="ARBA00023274"/>
    </source>
</evidence>
<proteinExistence type="inferred from homology"/>
<evidence type="ECO:0000256" key="1">
    <source>
        <dbReference type="ARBA" id="ARBA00010537"/>
    </source>
</evidence>
<dbReference type="HOGENOM" id="CLU_074237_4_0_2"/>
<dbReference type="Pfam" id="PF03946">
    <property type="entry name" value="Ribosomal_L11_N"/>
    <property type="match status" value="1"/>
</dbReference>
<keyword evidence="2 6" id="KW-0699">rRNA-binding</keyword>
<feature type="domain" description="Large ribosomal subunit protein uL11 N-terminal" evidence="10">
    <location>
        <begin position="8"/>
        <end position="61"/>
    </location>
</feature>
<dbReference type="GO" id="GO:0070180">
    <property type="term" value="F:large ribosomal subunit rRNA binding"/>
    <property type="evidence" value="ECO:0007669"/>
    <property type="project" value="UniProtKB-UniRule"/>
</dbReference>
<feature type="domain" description="Large ribosomal subunit protein uL11 C-terminal" evidence="9">
    <location>
        <begin position="71"/>
        <end position="138"/>
    </location>
</feature>
<dbReference type="Proteomes" id="UP000241022">
    <property type="component" value="Unassembled WGS sequence"/>
</dbReference>
<dbReference type="RefSeq" id="WP_048105848.1">
    <property type="nucleotide sequence ID" value="NZ_CP007026.1"/>
</dbReference>
<feature type="compositionally biased region" description="Low complexity" evidence="8">
    <location>
        <begin position="13"/>
        <end position="23"/>
    </location>
</feature>
<protein>
    <recommendedName>
        <fullName evidence="6">Large ribosomal subunit protein uL11</fullName>
    </recommendedName>
</protein>
<dbReference type="CDD" id="cd00349">
    <property type="entry name" value="Ribosomal_L11"/>
    <property type="match status" value="1"/>
</dbReference>
<dbReference type="InterPro" id="IPR036769">
    <property type="entry name" value="Ribosomal_uL11_C_sf"/>
</dbReference>
<name>A0A0A7UZQ1_9ARCH</name>
<reference evidence="12 14" key="4">
    <citation type="submission" date="2018-04" db="EMBL/GenBank/DDBJ databases">
        <title>Transcriptomics of ammonia oxidizing archaea.</title>
        <authorList>
            <person name="Carini P."/>
        </authorList>
    </citation>
    <scope>NUCLEOTIDE SEQUENCE [LARGE SCALE GENOMIC DNA]</scope>
    <source>
        <strain evidence="12 14">U25</strain>
    </source>
</reference>
<evidence type="ECO:0000259" key="10">
    <source>
        <dbReference type="Pfam" id="PF03946"/>
    </source>
</evidence>
<dbReference type="HAMAP" id="MF_00736">
    <property type="entry name" value="Ribosomal_uL11"/>
    <property type="match status" value="1"/>
</dbReference>
<dbReference type="OrthoDB" id="8842at2157"/>
<keyword evidence="4 6" id="KW-0689">Ribosomal protein</keyword>
<dbReference type="InterPro" id="IPR020784">
    <property type="entry name" value="Ribosomal_uL11_N"/>
</dbReference>
<keyword evidence="14" id="KW-1185">Reference proteome</keyword>
<dbReference type="FunFam" id="3.30.1550.10:FF:000007">
    <property type="entry name" value="50S ribosomal protein L11"/>
    <property type="match status" value="1"/>
</dbReference>
<dbReference type="EMBL" id="LXWN01000001">
    <property type="protein sequence ID" value="PTL88329.1"/>
    <property type="molecule type" value="Genomic_DNA"/>
</dbReference>
<dbReference type="SMART" id="SM00649">
    <property type="entry name" value="RL11"/>
    <property type="match status" value="1"/>
</dbReference>
<dbReference type="InterPro" id="IPR036796">
    <property type="entry name" value="Ribosomal_uL11_N_sf"/>
</dbReference>
<evidence type="ECO:0000259" key="9">
    <source>
        <dbReference type="Pfam" id="PF00298"/>
    </source>
</evidence>
<evidence type="ECO:0000256" key="3">
    <source>
        <dbReference type="ARBA" id="ARBA00022884"/>
    </source>
</evidence>
<dbReference type="Gene3D" id="1.10.10.250">
    <property type="entry name" value="Ribosomal protein L11, C-terminal domain"/>
    <property type="match status" value="1"/>
</dbReference>
<evidence type="ECO:0000313" key="13">
    <source>
        <dbReference type="Proteomes" id="UP000030944"/>
    </source>
</evidence>
<evidence type="ECO:0000256" key="6">
    <source>
        <dbReference type="HAMAP-Rule" id="MF_00736"/>
    </source>
</evidence>
<evidence type="ECO:0000313" key="14">
    <source>
        <dbReference type="Proteomes" id="UP000241022"/>
    </source>
</evidence>
<reference evidence="14" key="2">
    <citation type="submission" date="2016-05" db="EMBL/GenBank/DDBJ databases">
        <authorList>
            <person name="Dupont C."/>
            <person name="Santoro A."/>
        </authorList>
    </citation>
    <scope>NUCLEOTIDE SEQUENCE [LARGE SCALE GENOMIC DNA]</scope>
    <source>
        <strain evidence="14">U25</strain>
    </source>
</reference>
<reference evidence="11 13" key="1">
    <citation type="journal article" date="2015" name="Proc. Natl. Acad. Sci. U.S.A.">
        <title>Genomic and proteomic characterization of "Candidatus Nitrosopelagicus brevis": An ammonia-oxidizing archaeon from the open ocean.</title>
        <authorList>
            <person name="Santoro A.E."/>
            <person name="Dupont C.L."/>
            <person name="Richter R.A."/>
            <person name="Craig M.T."/>
            <person name="Carini P."/>
            <person name="McIlvin M.R."/>
            <person name="Yang Y."/>
            <person name="Orsi W.D."/>
            <person name="Moran D.M."/>
            <person name="Saito M.A."/>
        </authorList>
    </citation>
    <scope>NUCLEOTIDE SEQUENCE [LARGE SCALE GENOMIC DNA]</scope>
    <source>
        <strain evidence="11">CN25</strain>
        <strain evidence="13">V2</strain>
    </source>
</reference>
<dbReference type="AlphaFoldDB" id="A0A0A7UZQ1"/>